<evidence type="ECO:0000313" key="2">
    <source>
        <dbReference type="EMBL" id="EHK41493.1"/>
    </source>
</evidence>
<dbReference type="InterPro" id="IPR011032">
    <property type="entry name" value="GroES-like_sf"/>
</dbReference>
<dbReference type="SUPFAM" id="SSF50129">
    <property type="entry name" value="GroES-like"/>
    <property type="match status" value="1"/>
</dbReference>
<reference evidence="2 3" key="1">
    <citation type="journal article" date="2011" name="Genome Biol.">
        <title>Comparative genome sequence analysis underscores mycoparasitism as the ancestral life style of Trichoderma.</title>
        <authorList>
            <person name="Kubicek C.P."/>
            <person name="Herrera-Estrella A."/>
            <person name="Seidl-Seiboth V."/>
            <person name="Martinez D.A."/>
            <person name="Druzhinina I.S."/>
            <person name="Thon M."/>
            <person name="Zeilinger S."/>
            <person name="Casas-Flores S."/>
            <person name="Horwitz B.A."/>
            <person name="Mukherjee P.K."/>
            <person name="Mukherjee M."/>
            <person name="Kredics L."/>
            <person name="Alcaraz L.D."/>
            <person name="Aerts A."/>
            <person name="Antal Z."/>
            <person name="Atanasova L."/>
            <person name="Cervantes-Badillo M.G."/>
            <person name="Challacombe J."/>
            <person name="Chertkov O."/>
            <person name="McCluskey K."/>
            <person name="Coulpier F."/>
            <person name="Deshpande N."/>
            <person name="von Doehren H."/>
            <person name="Ebbole D.J."/>
            <person name="Esquivel-Naranjo E.U."/>
            <person name="Fekete E."/>
            <person name="Flipphi M."/>
            <person name="Glaser F."/>
            <person name="Gomez-Rodriguez E.Y."/>
            <person name="Gruber S."/>
            <person name="Han C."/>
            <person name="Henrissat B."/>
            <person name="Hermosa R."/>
            <person name="Hernandez-Onate M."/>
            <person name="Karaffa L."/>
            <person name="Kosti I."/>
            <person name="Le Crom S."/>
            <person name="Lindquist E."/>
            <person name="Lucas S."/>
            <person name="Luebeck M."/>
            <person name="Luebeck P.S."/>
            <person name="Margeot A."/>
            <person name="Metz B."/>
            <person name="Misra M."/>
            <person name="Nevalainen H."/>
            <person name="Omann M."/>
            <person name="Packer N."/>
            <person name="Perrone G."/>
            <person name="Uresti-Rivera E.E."/>
            <person name="Salamov A."/>
            <person name="Schmoll M."/>
            <person name="Seiboth B."/>
            <person name="Shapiro H."/>
            <person name="Sukno S."/>
            <person name="Tamayo-Ramos J.A."/>
            <person name="Tisch D."/>
            <person name="Wiest A."/>
            <person name="Wilkinson H.H."/>
            <person name="Zhang M."/>
            <person name="Coutinho P.M."/>
            <person name="Kenerley C.M."/>
            <person name="Monte E."/>
            <person name="Baker S.E."/>
            <person name="Grigoriev I.V."/>
        </authorList>
    </citation>
    <scope>NUCLEOTIDE SEQUENCE [LARGE SCALE GENOMIC DNA]</scope>
    <source>
        <strain evidence="3">ATCC 20476 / IMI 206040</strain>
    </source>
</reference>
<dbReference type="Pfam" id="PF00107">
    <property type="entry name" value="ADH_zinc_N"/>
    <property type="match status" value="1"/>
</dbReference>
<dbReference type="AlphaFoldDB" id="G9P6Z0"/>
<feature type="domain" description="Enoyl reductase (ER)" evidence="1">
    <location>
        <begin position="6"/>
        <end position="239"/>
    </location>
</feature>
<gene>
    <name evidence="2" type="ORF">TRIATDRAFT_267813</name>
</gene>
<dbReference type="GO" id="GO:0016491">
    <property type="term" value="F:oxidoreductase activity"/>
    <property type="evidence" value="ECO:0007669"/>
    <property type="project" value="InterPro"/>
</dbReference>
<dbReference type="Pfam" id="PF08240">
    <property type="entry name" value="ADH_N"/>
    <property type="match status" value="1"/>
</dbReference>
<comment type="caution">
    <text evidence="2">The sequence shown here is derived from an EMBL/GenBank/DDBJ whole genome shotgun (WGS) entry which is preliminary data.</text>
</comment>
<dbReference type="PANTHER" id="PTHR45033:SF2">
    <property type="entry name" value="ZINC-TYPE ALCOHOL DEHYDROGENASE-LIKE PROTEIN C1773.06C"/>
    <property type="match status" value="1"/>
</dbReference>
<dbReference type="GeneID" id="25779214"/>
<dbReference type="EMBL" id="ABDG02000027">
    <property type="protein sequence ID" value="EHK41493.1"/>
    <property type="molecule type" value="Genomic_DNA"/>
</dbReference>
<dbReference type="STRING" id="452589.G9P6Z0"/>
<dbReference type="OMA" id="NGCIARG"/>
<name>G9P6Z0_HYPAI</name>
<dbReference type="InterPro" id="IPR013149">
    <property type="entry name" value="ADH-like_C"/>
</dbReference>
<dbReference type="eggNOG" id="KOG1198">
    <property type="taxonomic scope" value="Eukaryota"/>
</dbReference>
<dbReference type="HOGENOM" id="CLU_026673_3_4_1"/>
<dbReference type="CDD" id="cd08276">
    <property type="entry name" value="MDR7"/>
    <property type="match status" value="1"/>
</dbReference>
<dbReference type="SMART" id="SM00829">
    <property type="entry name" value="PKS_ER"/>
    <property type="match status" value="1"/>
</dbReference>
<organism evidence="2 3">
    <name type="scientific">Hypocrea atroviridis (strain ATCC 20476 / IMI 206040)</name>
    <name type="common">Trichoderma atroviride</name>
    <dbReference type="NCBI Taxonomy" id="452589"/>
    <lineage>
        <taxon>Eukaryota</taxon>
        <taxon>Fungi</taxon>
        <taxon>Dikarya</taxon>
        <taxon>Ascomycota</taxon>
        <taxon>Pezizomycotina</taxon>
        <taxon>Sordariomycetes</taxon>
        <taxon>Hypocreomycetidae</taxon>
        <taxon>Hypocreales</taxon>
        <taxon>Hypocreaceae</taxon>
        <taxon>Trichoderma</taxon>
    </lineage>
</organism>
<dbReference type="OrthoDB" id="9930022at2759"/>
<sequence length="248" mass="26248">MSKKFSSFDRLKFSEQPLPELGDGEVLDKQNVIPGLDGAGTVVAIGKQVSRFQPGDKTFEPSTGGILDSTLRTYGAFNKHALVRAPSTLTAREASTLPCAALTACNALYGSLDHVVKAGQWVLVQGTGGVSIFALQFAKAGARVIATTASPSKVEALKQLGADHVISYKEAHRIEAIRMCGVITIVGFLAGRSGDNETSFQRCLAKMFTLRPVFAGSRVQLEEMIEAVEAHPEVLREGVWAGGASGGV</sequence>
<evidence type="ECO:0000259" key="1">
    <source>
        <dbReference type="SMART" id="SM00829"/>
    </source>
</evidence>
<protein>
    <recommendedName>
        <fullName evidence="1">Enoyl reductase (ER) domain-containing protein</fullName>
    </recommendedName>
</protein>
<dbReference type="Gene3D" id="3.40.50.720">
    <property type="entry name" value="NAD(P)-binding Rossmann-like Domain"/>
    <property type="match status" value="1"/>
</dbReference>
<dbReference type="InterPro" id="IPR013154">
    <property type="entry name" value="ADH-like_N"/>
</dbReference>
<dbReference type="KEGG" id="tatv:25779214"/>
<keyword evidence="3" id="KW-1185">Reference proteome</keyword>
<dbReference type="InterPro" id="IPR036291">
    <property type="entry name" value="NAD(P)-bd_dom_sf"/>
</dbReference>
<dbReference type="Proteomes" id="UP000005426">
    <property type="component" value="Unassembled WGS sequence"/>
</dbReference>
<dbReference type="InterPro" id="IPR052711">
    <property type="entry name" value="Zinc_ADH-like"/>
</dbReference>
<dbReference type="PANTHER" id="PTHR45033">
    <property type="match status" value="1"/>
</dbReference>
<accession>G9P6Z0</accession>
<evidence type="ECO:0000313" key="3">
    <source>
        <dbReference type="Proteomes" id="UP000005426"/>
    </source>
</evidence>
<dbReference type="Gene3D" id="3.90.180.10">
    <property type="entry name" value="Medium-chain alcohol dehydrogenases, catalytic domain"/>
    <property type="match status" value="1"/>
</dbReference>
<dbReference type="InterPro" id="IPR020843">
    <property type="entry name" value="ER"/>
</dbReference>
<proteinExistence type="predicted"/>
<dbReference type="SUPFAM" id="SSF51735">
    <property type="entry name" value="NAD(P)-binding Rossmann-fold domains"/>
    <property type="match status" value="1"/>
</dbReference>